<gene>
    <name evidence="2" type="ORF">LMG31841_01897</name>
</gene>
<organism evidence="2 3">
    <name type="scientific">Paraburkholderia saeva</name>
    <dbReference type="NCBI Taxonomy" id="2777537"/>
    <lineage>
        <taxon>Bacteria</taxon>
        <taxon>Pseudomonadati</taxon>
        <taxon>Pseudomonadota</taxon>
        <taxon>Betaproteobacteria</taxon>
        <taxon>Burkholderiales</taxon>
        <taxon>Burkholderiaceae</taxon>
        <taxon>Paraburkholderia</taxon>
    </lineage>
</organism>
<evidence type="ECO:0000256" key="1">
    <source>
        <dbReference type="SAM" id="Phobius"/>
    </source>
</evidence>
<proteinExistence type="predicted"/>
<dbReference type="Proteomes" id="UP000789704">
    <property type="component" value="Unassembled WGS sequence"/>
</dbReference>
<keyword evidence="1" id="KW-1133">Transmembrane helix</keyword>
<reference evidence="2" key="1">
    <citation type="submission" date="2021-04" db="EMBL/GenBank/DDBJ databases">
        <authorList>
            <person name="Vanwijnsberghe S."/>
        </authorList>
    </citation>
    <scope>NUCLEOTIDE SEQUENCE</scope>
    <source>
        <strain evidence="2">LMG 31841</strain>
    </source>
</reference>
<sequence>MKRSNKLFLAFAAALLLMFAGAMYGASSLQRSLGHYSAAVKSTDVQMQVVARVSVISAALMLAACTGGLIDAVVFRRRIARLIDAGGKGAETAFASPFEGTSADEIAALRAALVEIQSSLSSVGHHVSQNVAATSIAVSQNVGAQPHHSSRTEAQAASLEETMVRIEKLIATVRQNSVGAKRASLLAVRTSGAQEEVLRAA</sequence>
<keyword evidence="3" id="KW-1185">Reference proteome</keyword>
<name>A0A9N8X1C2_9BURK</name>
<feature type="transmembrane region" description="Helical" evidence="1">
    <location>
        <begin position="49"/>
        <end position="74"/>
    </location>
</feature>
<dbReference type="AlphaFoldDB" id="A0A9N8X1C2"/>
<protein>
    <recommendedName>
        <fullName evidence="4">Chemotaxis protein</fullName>
    </recommendedName>
</protein>
<keyword evidence="1" id="KW-0472">Membrane</keyword>
<keyword evidence="1" id="KW-0812">Transmembrane</keyword>
<evidence type="ECO:0008006" key="4">
    <source>
        <dbReference type="Google" id="ProtNLM"/>
    </source>
</evidence>
<evidence type="ECO:0000313" key="2">
    <source>
        <dbReference type="EMBL" id="CAG4894351.1"/>
    </source>
</evidence>
<accession>A0A9N8X1C2</accession>
<comment type="caution">
    <text evidence="2">The sequence shown here is derived from an EMBL/GenBank/DDBJ whole genome shotgun (WGS) entry which is preliminary data.</text>
</comment>
<dbReference type="RefSeq" id="WP_228875900.1">
    <property type="nucleotide sequence ID" value="NZ_CAJQZC010000003.1"/>
</dbReference>
<evidence type="ECO:0000313" key="3">
    <source>
        <dbReference type="Proteomes" id="UP000789704"/>
    </source>
</evidence>
<dbReference type="EMBL" id="CAJQZC010000003">
    <property type="protein sequence ID" value="CAG4894351.1"/>
    <property type="molecule type" value="Genomic_DNA"/>
</dbReference>